<proteinExistence type="predicted"/>
<dbReference type="Proteomes" id="UP001303946">
    <property type="component" value="Chromosome"/>
</dbReference>
<dbReference type="Gene3D" id="6.10.140.1580">
    <property type="match status" value="2"/>
</dbReference>
<organism evidence="3 4">
    <name type="scientific">Piscinibacter gummiphilus</name>
    <dbReference type="NCBI Taxonomy" id="946333"/>
    <lineage>
        <taxon>Bacteria</taxon>
        <taxon>Pseudomonadati</taxon>
        <taxon>Pseudomonadota</taxon>
        <taxon>Betaproteobacteria</taxon>
        <taxon>Burkholderiales</taxon>
        <taxon>Sphaerotilaceae</taxon>
        <taxon>Piscinibacter</taxon>
    </lineage>
</organism>
<keyword evidence="4" id="KW-1185">Reference proteome</keyword>
<dbReference type="CDD" id="cd02440">
    <property type="entry name" value="AdoMet_MTases"/>
    <property type="match status" value="1"/>
</dbReference>
<dbReference type="GO" id="GO:0008168">
    <property type="term" value="F:methyltransferase activity"/>
    <property type="evidence" value="ECO:0007669"/>
    <property type="project" value="UniProtKB-KW"/>
</dbReference>
<name>A0ABZ0CNY2_9BURK</name>
<dbReference type="EMBL" id="CP136336">
    <property type="protein sequence ID" value="WOB06594.1"/>
    <property type="molecule type" value="Genomic_DNA"/>
</dbReference>
<dbReference type="SUPFAM" id="SSF53335">
    <property type="entry name" value="S-adenosyl-L-methionine-dependent methyltransferases"/>
    <property type="match status" value="1"/>
</dbReference>
<dbReference type="Pfam" id="PF13649">
    <property type="entry name" value="Methyltransf_25"/>
    <property type="match status" value="1"/>
</dbReference>
<keyword evidence="1" id="KW-0808">Transferase</keyword>
<evidence type="ECO:0000256" key="1">
    <source>
        <dbReference type="ARBA" id="ARBA00022679"/>
    </source>
</evidence>
<reference evidence="3 4" key="1">
    <citation type="submission" date="2023-10" db="EMBL/GenBank/DDBJ databases">
        <title>Bacteria for the degradation of biodegradable plastic PBAT(Polybutylene adipate terephthalate).</title>
        <authorList>
            <person name="Weon H.-Y."/>
            <person name="Yeon J."/>
        </authorList>
    </citation>
    <scope>NUCLEOTIDE SEQUENCE [LARGE SCALE GENOMIC DNA]</scope>
    <source>
        <strain evidence="3 4">SBD 7-3</strain>
    </source>
</reference>
<dbReference type="InterPro" id="IPR041698">
    <property type="entry name" value="Methyltransf_25"/>
</dbReference>
<dbReference type="GO" id="GO:0032259">
    <property type="term" value="P:methylation"/>
    <property type="evidence" value="ECO:0007669"/>
    <property type="project" value="UniProtKB-KW"/>
</dbReference>
<dbReference type="RefSeq" id="WP_316699112.1">
    <property type="nucleotide sequence ID" value="NZ_CP136336.1"/>
</dbReference>
<dbReference type="InterPro" id="IPR029063">
    <property type="entry name" value="SAM-dependent_MTases_sf"/>
</dbReference>
<evidence type="ECO:0000313" key="3">
    <source>
        <dbReference type="EMBL" id="WOB06594.1"/>
    </source>
</evidence>
<dbReference type="Gene3D" id="3.40.50.150">
    <property type="entry name" value="Vaccinia Virus protein VP39"/>
    <property type="match status" value="1"/>
</dbReference>
<protein>
    <submittedName>
        <fullName evidence="3">Methyltransferase domain-containing protein</fullName>
    </submittedName>
</protein>
<evidence type="ECO:0000259" key="2">
    <source>
        <dbReference type="Pfam" id="PF13649"/>
    </source>
</evidence>
<dbReference type="PANTHER" id="PTHR43861">
    <property type="entry name" value="TRANS-ACONITATE 2-METHYLTRANSFERASE-RELATED"/>
    <property type="match status" value="1"/>
</dbReference>
<feature type="domain" description="Methyltransferase" evidence="2">
    <location>
        <begin position="40"/>
        <end position="135"/>
    </location>
</feature>
<accession>A0ABZ0CNY2</accession>
<evidence type="ECO:0000313" key="4">
    <source>
        <dbReference type="Proteomes" id="UP001303946"/>
    </source>
</evidence>
<sequence>MTHAYVHGYADREHERLHDQARTLSDLLHHDTHYPEGCTVLEAGCGTGAQTLELAARSPSARFTCVDISAASLAMASRRAAEAGLHNVEFQQADLRTLPFAAGSFDHVFVCFVLEHLADPSGTLRSLLRLLKPGGTLTAIEGDHGSVMFHPEHPAARHAIDCQVRLQARAGGNALIGRTLHPLLQAAGAQRVQVSPRFVYADASRPGWVDGFTRKTFTAMIEGVRDEAIAAGLSSPADFDAGVQALHRTAEADGVFCYTFFKAVAQAS</sequence>
<gene>
    <name evidence="3" type="ORF">RXV79_16880</name>
</gene>
<keyword evidence="3" id="KW-0489">Methyltransferase</keyword>